<evidence type="ECO:0000256" key="2">
    <source>
        <dbReference type="ARBA" id="ARBA00008263"/>
    </source>
</evidence>
<keyword evidence="5" id="KW-0238">DNA-binding</keyword>
<dbReference type="EC" id="5.6.2.2" evidence="3"/>
<keyword evidence="4" id="KW-0799">Topoisomerase</keyword>
<dbReference type="PANTHER" id="PTHR43493:SF5">
    <property type="entry name" value="DNA GYRASE SUBUNIT A, CHLOROPLASTIC_MITOCHONDRIAL"/>
    <property type="match status" value="1"/>
</dbReference>
<evidence type="ECO:0000313" key="8">
    <source>
        <dbReference type="EMBL" id="CAB4662624.1"/>
    </source>
</evidence>
<dbReference type="Gene3D" id="2.120.10.90">
    <property type="entry name" value="DNA gyrase/topoisomerase IV, subunit A, C-terminal"/>
    <property type="match status" value="1"/>
</dbReference>
<organism evidence="8">
    <name type="scientific">freshwater metagenome</name>
    <dbReference type="NCBI Taxonomy" id="449393"/>
    <lineage>
        <taxon>unclassified sequences</taxon>
        <taxon>metagenomes</taxon>
        <taxon>ecological metagenomes</taxon>
    </lineage>
</organism>
<dbReference type="GO" id="GO:0009330">
    <property type="term" value="C:DNA topoisomerase type II (double strand cut, ATP-hydrolyzing) complex"/>
    <property type="evidence" value="ECO:0007669"/>
    <property type="project" value="TreeGrafter"/>
</dbReference>
<comment type="similarity">
    <text evidence="2">Belongs to the type II topoisomerase GyrA/ParC subunit family.</text>
</comment>
<gene>
    <name evidence="8" type="ORF">UFOPK2328_00095</name>
</gene>
<evidence type="ECO:0000256" key="1">
    <source>
        <dbReference type="ARBA" id="ARBA00000185"/>
    </source>
</evidence>
<dbReference type="InterPro" id="IPR002205">
    <property type="entry name" value="Topo_IIA_dom_A"/>
</dbReference>
<dbReference type="Gene3D" id="3.90.199.10">
    <property type="entry name" value="Topoisomerase II, domain 5"/>
    <property type="match status" value="1"/>
</dbReference>
<sequence>MAKEQIDKVPERIFDIDLSKEMQDSFLEYSYSVIYSRALPDARDGLKPVHRRIVYQMGEMGLRPDRGHVKSARVTGEVMGKLHPHGDSAIYDALVRMAQPFSLRVPLVDGHGNFGSLDDGPAAARYTEVRLSSAALVMNEGLNENVVDFKPNYDAQLSEPEVLPAAFPNLLVNGASGIAVGMATNMPPHNMREVVKAAIFLLRNPKATLDDLMAIVPAPDFPNGGIIMVGEGIKEAYETGRGSFKTRARVSVESVAPRKLGLVVTELPYLVGPEKVIEKIKEGVNAKKLQGISDVIDLTDRSNGLKLIIELKTGFDPQVVLDLLYRYTPMEDSFGINNVALVEGQPQTLGLRDLLGVYLAHRIIVIRRRSENRLGKRQARLHLVEGMLLAIVGIDEVIKIIRASEEVQEAKTKLMKKFKLSDIQAEYILELRLRRLTKFSKLELETEKKQLLLEIAELEKILKSDKVLKDLVASELEEVAKNYGDDRRTSLQAEGEVVTESAATKKLVNAELTDSPSAITLTASGRVFRSEDAKEPATRKNGYRNWFTSTTRSDVVFVTDAGRMLRTHVGDIPVGDYGVHNSGTPAAEFLGLGKKEKVLAVFPVDEKTVIALGTKTGIVKRITPDFPTKPDFSCINLKGSDKVVGAAASTETDELVFITQDAQFLRFDAKAVRPQGVNGAGMAGIKTESEVVYFGVLKPKEKNIVLTVANSSASLPGTDGGGMKVSKLAEFPKKGRATGGVRCQKFIRGQNQIVLGYVGPEGFQLVDGKGKAIGVEYELQKRDASGDPAPAISFVGRT</sequence>
<dbReference type="FunFam" id="1.10.268.10:FF:000001">
    <property type="entry name" value="DNA gyrase subunit A"/>
    <property type="match status" value="1"/>
</dbReference>
<keyword evidence="6" id="KW-0413">Isomerase</keyword>
<dbReference type="SUPFAM" id="SSF56719">
    <property type="entry name" value="Type II DNA topoisomerase"/>
    <property type="match status" value="1"/>
</dbReference>
<evidence type="ECO:0000259" key="7">
    <source>
        <dbReference type="PROSITE" id="PS52040"/>
    </source>
</evidence>
<proteinExistence type="inferred from homology"/>
<dbReference type="GO" id="GO:0006265">
    <property type="term" value="P:DNA topological change"/>
    <property type="evidence" value="ECO:0007669"/>
    <property type="project" value="InterPro"/>
</dbReference>
<dbReference type="FunFam" id="3.30.1360.40:FF:000002">
    <property type="entry name" value="DNA gyrase subunit A"/>
    <property type="match status" value="1"/>
</dbReference>
<dbReference type="SMART" id="SM00434">
    <property type="entry name" value="TOP4c"/>
    <property type="match status" value="1"/>
</dbReference>
<dbReference type="AlphaFoldDB" id="A0A6J6LPW8"/>
<dbReference type="PANTHER" id="PTHR43493">
    <property type="entry name" value="DNA GYRASE/TOPOISOMERASE SUBUNIT A"/>
    <property type="match status" value="1"/>
</dbReference>
<dbReference type="GO" id="GO:0005524">
    <property type="term" value="F:ATP binding"/>
    <property type="evidence" value="ECO:0007669"/>
    <property type="project" value="InterPro"/>
</dbReference>
<dbReference type="Pfam" id="PF00521">
    <property type="entry name" value="DNA_topoisoIV"/>
    <property type="match status" value="1"/>
</dbReference>
<dbReference type="Gene3D" id="1.10.268.10">
    <property type="entry name" value="Topoisomerase, domain 3"/>
    <property type="match status" value="1"/>
</dbReference>
<reference evidence="8" key="1">
    <citation type="submission" date="2020-05" db="EMBL/GenBank/DDBJ databases">
        <authorList>
            <person name="Chiriac C."/>
            <person name="Salcher M."/>
            <person name="Ghai R."/>
            <person name="Kavagutti S V."/>
        </authorList>
    </citation>
    <scope>NUCLEOTIDE SEQUENCE</scope>
</reference>
<evidence type="ECO:0000256" key="6">
    <source>
        <dbReference type="ARBA" id="ARBA00023235"/>
    </source>
</evidence>
<accession>A0A6J6LPW8</accession>
<dbReference type="CDD" id="cd00187">
    <property type="entry name" value="TOP4c"/>
    <property type="match status" value="1"/>
</dbReference>
<dbReference type="GO" id="GO:0005737">
    <property type="term" value="C:cytoplasm"/>
    <property type="evidence" value="ECO:0007669"/>
    <property type="project" value="TreeGrafter"/>
</dbReference>
<protein>
    <recommendedName>
        <fullName evidence="3">DNA topoisomerase (ATP-hydrolyzing)</fullName>
        <ecNumber evidence="3">5.6.2.2</ecNumber>
    </recommendedName>
</protein>
<dbReference type="Pfam" id="PF03989">
    <property type="entry name" value="DNA_gyraseA_C"/>
    <property type="match status" value="3"/>
</dbReference>
<dbReference type="InterPro" id="IPR013758">
    <property type="entry name" value="Topo_IIA_A/C_ab"/>
</dbReference>
<dbReference type="InterPro" id="IPR006691">
    <property type="entry name" value="GyrA/parC_rep"/>
</dbReference>
<dbReference type="InterPro" id="IPR013760">
    <property type="entry name" value="Topo_IIA-like_dom_sf"/>
</dbReference>
<dbReference type="InterPro" id="IPR035516">
    <property type="entry name" value="Gyrase/topoIV_suA_C"/>
</dbReference>
<dbReference type="Gene3D" id="3.30.1360.40">
    <property type="match status" value="1"/>
</dbReference>
<dbReference type="EMBL" id="CAEZWX010000007">
    <property type="protein sequence ID" value="CAB4662624.1"/>
    <property type="molecule type" value="Genomic_DNA"/>
</dbReference>
<comment type="catalytic activity">
    <reaction evidence="1">
        <text>ATP-dependent breakage, passage and rejoining of double-stranded DNA.</text>
        <dbReference type="EC" id="5.6.2.2"/>
    </reaction>
</comment>
<dbReference type="GO" id="GO:0003677">
    <property type="term" value="F:DNA binding"/>
    <property type="evidence" value="ECO:0007669"/>
    <property type="project" value="UniProtKB-KW"/>
</dbReference>
<dbReference type="NCBIfam" id="NF004044">
    <property type="entry name" value="PRK05561.1"/>
    <property type="match status" value="1"/>
</dbReference>
<evidence type="ECO:0000256" key="3">
    <source>
        <dbReference type="ARBA" id="ARBA00012895"/>
    </source>
</evidence>
<dbReference type="SUPFAM" id="SSF101904">
    <property type="entry name" value="GyrA/ParC C-terminal domain-like"/>
    <property type="match status" value="1"/>
</dbReference>
<dbReference type="InterPro" id="IPR050220">
    <property type="entry name" value="Type_II_DNA_Topoisomerases"/>
</dbReference>
<dbReference type="InterPro" id="IPR013757">
    <property type="entry name" value="Topo_IIA_A_a_sf"/>
</dbReference>
<name>A0A6J6LPW8_9ZZZZ</name>
<dbReference type="GO" id="GO:0003918">
    <property type="term" value="F:DNA topoisomerase type II (double strand cut, ATP-hydrolyzing) activity"/>
    <property type="evidence" value="ECO:0007669"/>
    <property type="project" value="UniProtKB-EC"/>
</dbReference>
<evidence type="ECO:0000256" key="5">
    <source>
        <dbReference type="ARBA" id="ARBA00023125"/>
    </source>
</evidence>
<feature type="domain" description="Topo IIA-type catalytic" evidence="7">
    <location>
        <begin position="39"/>
        <end position="507"/>
    </location>
</feature>
<dbReference type="PROSITE" id="PS52040">
    <property type="entry name" value="TOPO_IIA"/>
    <property type="match status" value="1"/>
</dbReference>
<evidence type="ECO:0000256" key="4">
    <source>
        <dbReference type="ARBA" id="ARBA00023029"/>
    </source>
</evidence>